<evidence type="ECO:0000256" key="12">
    <source>
        <dbReference type="SAM" id="MobiDB-lite"/>
    </source>
</evidence>
<sequence>MTTIQKQTNIARIDANNSRRFGKKTKTFMKTKAILRIDRQLYQPVPASSLAISSSTLSNQRLDRSSQGSNQSKYLNRNNSETNAITIYEKNIIEDFDVETENQTKTDRLNHCFICGKNYARPSTLKTHLRTHSGEKPYRCPICNKAFSQAANLTAHSRIHSGEKPFPCPVCQRRFSQSSSVTTHLRTHSGERPYCCRFCTKSFSDSSTLIKHLRTHSGEKPYQCRLCLLNFSQSGNLNRHMRIHMI</sequence>
<evidence type="ECO:0000256" key="6">
    <source>
        <dbReference type="ARBA" id="ARBA00022771"/>
    </source>
</evidence>
<evidence type="ECO:0000256" key="9">
    <source>
        <dbReference type="ARBA" id="ARBA00023125"/>
    </source>
</evidence>
<evidence type="ECO:0000256" key="4">
    <source>
        <dbReference type="ARBA" id="ARBA00022723"/>
    </source>
</evidence>
<evidence type="ECO:0000256" key="3">
    <source>
        <dbReference type="ARBA" id="ARBA00006991"/>
    </source>
</evidence>
<gene>
    <name evidence="14" type="ORF">QR98_0033820</name>
</gene>
<dbReference type="FunFam" id="3.30.160.60:FF:001480">
    <property type="entry name" value="Si:cabz01071911.3"/>
    <property type="match status" value="1"/>
</dbReference>
<evidence type="ECO:0000313" key="15">
    <source>
        <dbReference type="Proteomes" id="UP000616769"/>
    </source>
</evidence>
<dbReference type="FunFam" id="3.30.160.60:FF:000931">
    <property type="entry name" value="zinc finger protein 697"/>
    <property type="match status" value="1"/>
</dbReference>
<comment type="caution">
    <text evidence="14">The sequence shown here is derived from an EMBL/GenBank/DDBJ whole genome shotgun (WGS) entry which is preliminary data.</text>
</comment>
<dbReference type="GO" id="GO:0005634">
    <property type="term" value="C:nucleus"/>
    <property type="evidence" value="ECO:0007669"/>
    <property type="project" value="UniProtKB-SubCell"/>
</dbReference>
<comment type="similarity">
    <text evidence="3">Belongs to the krueppel C2H2-type zinc-finger protein family.</text>
</comment>
<dbReference type="Proteomes" id="UP000616769">
    <property type="component" value="Unassembled WGS sequence"/>
</dbReference>
<feature type="domain" description="C2H2-type" evidence="13">
    <location>
        <begin position="110"/>
        <end position="137"/>
    </location>
</feature>
<dbReference type="FunFam" id="3.30.160.60:FF:002343">
    <property type="entry name" value="Zinc finger protein 33A"/>
    <property type="match status" value="1"/>
</dbReference>
<feature type="domain" description="C2H2-type" evidence="13">
    <location>
        <begin position="166"/>
        <end position="193"/>
    </location>
</feature>
<keyword evidence="11" id="KW-0539">Nucleus</keyword>
<dbReference type="EMBL" id="JXLN01010013">
    <property type="protein sequence ID" value="KPM04927.1"/>
    <property type="molecule type" value="Genomic_DNA"/>
</dbReference>
<evidence type="ECO:0000256" key="5">
    <source>
        <dbReference type="ARBA" id="ARBA00022737"/>
    </source>
</evidence>
<keyword evidence="5" id="KW-0677">Repeat</keyword>
<evidence type="ECO:0000256" key="11">
    <source>
        <dbReference type="ARBA" id="ARBA00023242"/>
    </source>
</evidence>
<comment type="subcellular location">
    <subcellularLocation>
        <location evidence="2">Nucleus</location>
    </subcellularLocation>
</comment>
<dbReference type="PANTHER" id="PTHR45993:SF6">
    <property type="entry name" value="C2H2-TYPE DOMAIN-CONTAINING PROTEIN"/>
    <property type="match status" value="1"/>
</dbReference>
<feature type="domain" description="C2H2-type" evidence="13">
    <location>
        <begin position="194"/>
        <end position="221"/>
    </location>
</feature>
<dbReference type="SUPFAM" id="SSF57667">
    <property type="entry name" value="beta-beta-alpha zinc fingers"/>
    <property type="match status" value="3"/>
</dbReference>
<protein>
    <submittedName>
        <fullName evidence="14">Glass-like protein 1</fullName>
    </submittedName>
</protein>
<dbReference type="InterPro" id="IPR013087">
    <property type="entry name" value="Znf_C2H2_type"/>
</dbReference>
<dbReference type="GO" id="GO:0006357">
    <property type="term" value="P:regulation of transcription by RNA polymerase II"/>
    <property type="evidence" value="ECO:0007669"/>
    <property type="project" value="TreeGrafter"/>
</dbReference>
<dbReference type="GO" id="GO:0008270">
    <property type="term" value="F:zinc ion binding"/>
    <property type="evidence" value="ECO:0007669"/>
    <property type="project" value="UniProtKB-KW"/>
</dbReference>
<keyword evidence="7" id="KW-0862">Zinc</keyword>
<evidence type="ECO:0000256" key="8">
    <source>
        <dbReference type="ARBA" id="ARBA00023015"/>
    </source>
</evidence>
<feature type="domain" description="C2H2-type" evidence="13">
    <location>
        <begin position="222"/>
        <end position="246"/>
    </location>
</feature>
<dbReference type="FunFam" id="3.30.160.60:FF:000360">
    <property type="entry name" value="zinc finger protein 572"/>
    <property type="match status" value="1"/>
</dbReference>
<dbReference type="VEuPathDB" id="VectorBase:SSCA001250"/>
<keyword evidence="10" id="KW-0804">Transcription</keyword>
<proteinExistence type="inferred from homology"/>
<feature type="domain" description="C2H2-type" evidence="13">
    <location>
        <begin position="138"/>
        <end position="165"/>
    </location>
</feature>
<keyword evidence="6" id="KW-0863">Zinc-finger</keyword>
<keyword evidence="8" id="KW-0805">Transcription regulation</keyword>
<dbReference type="GO" id="GO:0000978">
    <property type="term" value="F:RNA polymerase II cis-regulatory region sequence-specific DNA binding"/>
    <property type="evidence" value="ECO:0007669"/>
    <property type="project" value="TreeGrafter"/>
</dbReference>
<dbReference type="Gene3D" id="3.30.160.60">
    <property type="entry name" value="Classic Zinc Finger"/>
    <property type="match status" value="5"/>
</dbReference>
<dbReference type="InterPro" id="IPR051497">
    <property type="entry name" value="Dev/Hematopoietic_TF"/>
</dbReference>
<dbReference type="SMART" id="SM00355">
    <property type="entry name" value="ZnF_C2H2"/>
    <property type="match status" value="5"/>
</dbReference>
<evidence type="ECO:0000256" key="10">
    <source>
        <dbReference type="ARBA" id="ARBA00023163"/>
    </source>
</evidence>
<evidence type="ECO:0000256" key="2">
    <source>
        <dbReference type="ARBA" id="ARBA00004123"/>
    </source>
</evidence>
<feature type="region of interest" description="Disordered" evidence="12">
    <location>
        <begin position="56"/>
        <end position="77"/>
    </location>
</feature>
<dbReference type="InterPro" id="IPR036236">
    <property type="entry name" value="Znf_C2H2_sf"/>
</dbReference>
<evidence type="ECO:0000256" key="1">
    <source>
        <dbReference type="ARBA" id="ARBA00003767"/>
    </source>
</evidence>
<dbReference type="AlphaFoldDB" id="A0A132A1T4"/>
<dbReference type="GO" id="GO:0003700">
    <property type="term" value="F:DNA-binding transcription factor activity"/>
    <property type="evidence" value="ECO:0007669"/>
    <property type="project" value="TreeGrafter"/>
</dbReference>
<name>A0A132A1T4_SARSC</name>
<dbReference type="PROSITE" id="PS50157">
    <property type="entry name" value="ZINC_FINGER_C2H2_2"/>
    <property type="match status" value="5"/>
</dbReference>
<dbReference type="Pfam" id="PF13894">
    <property type="entry name" value="zf-C2H2_4"/>
    <property type="match status" value="1"/>
</dbReference>
<evidence type="ECO:0000259" key="13">
    <source>
        <dbReference type="PROSITE" id="PS50157"/>
    </source>
</evidence>
<accession>A0A132A1T4</accession>
<dbReference type="Pfam" id="PF00096">
    <property type="entry name" value="zf-C2H2"/>
    <property type="match status" value="4"/>
</dbReference>
<dbReference type="OrthoDB" id="8113227at2759"/>
<keyword evidence="4" id="KW-0479">Metal-binding</keyword>
<organism evidence="14 15">
    <name type="scientific">Sarcoptes scabiei</name>
    <name type="common">Itch mite</name>
    <name type="synonym">Acarus scabiei</name>
    <dbReference type="NCBI Taxonomy" id="52283"/>
    <lineage>
        <taxon>Eukaryota</taxon>
        <taxon>Metazoa</taxon>
        <taxon>Ecdysozoa</taxon>
        <taxon>Arthropoda</taxon>
        <taxon>Chelicerata</taxon>
        <taxon>Arachnida</taxon>
        <taxon>Acari</taxon>
        <taxon>Acariformes</taxon>
        <taxon>Sarcoptiformes</taxon>
        <taxon>Astigmata</taxon>
        <taxon>Psoroptidia</taxon>
        <taxon>Sarcoptoidea</taxon>
        <taxon>Sarcoptidae</taxon>
        <taxon>Sarcoptinae</taxon>
        <taxon>Sarcoptes</taxon>
    </lineage>
</organism>
<comment type="function">
    <text evidence="1">May be involved in transcriptional regulation.</text>
</comment>
<dbReference type="PROSITE" id="PS00028">
    <property type="entry name" value="ZINC_FINGER_C2H2_1"/>
    <property type="match status" value="5"/>
</dbReference>
<feature type="compositionally biased region" description="Polar residues" evidence="12">
    <location>
        <begin position="65"/>
        <end position="77"/>
    </location>
</feature>
<evidence type="ECO:0000256" key="7">
    <source>
        <dbReference type="ARBA" id="ARBA00022833"/>
    </source>
</evidence>
<evidence type="ECO:0000313" key="14">
    <source>
        <dbReference type="EMBL" id="KPM04927.1"/>
    </source>
</evidence>
<dbReference type="PANTHER" id="PTHR45993">
    <property type="entry name" value="B-CELL LYMPHOMA/LEUKEMIA 11"/>
    <property type="match status" value="1"/>
</dbReference>
<reference evidence="14 15" key="1">
    <citation type="journal article" date="2015" name="Parasit. Vectors">
        <title>Draft genome of the scabies mite.</title>
        <authorList>
            <person name="Rider S.D.Jr."/>
            <person name="Morgan M.S."/>
            <person name="Arlian L.G."/>
        </authorList>
    </citation>
    <scope>NUCLEOTIDE SEQUENCE [LARGE SCALE GENOMIC DNA]</scope>
    <source>
        <strain evidence="14">Arlian Lab</strain>
    </source>
</reference>
<keyword evidence="9" id="KW-0238">DNA-binding</keyword>